<organism evidence="3 4">
    <name type="scientific">Buchananella hordeovulneris</name>
    <dbReference type="NCBI Taxonomy" id="52770"/>
    <lineage>
        <taxon>Bacteria</taxon>
        <taxon>Bacillati</taxon>
        <taxon>Actinomycetota</taxon>
        <taxon>Actinomycetes</taxon>
        <taxon>Actinomycetales</taxon>
        <taxon>Actinomycetaceae</taxon>
        <taxon>Buchananella</taxon>
    </lineage>
</organism>
<sequence>MTYGPGPTPPEGYDPAQQYGYPPAGGQPPVGYPPTAPIGGYPQSPYGPESAGDLPPGMPGPGGMQPVSPTGYGAYPGGPGYPSPPNNGLKVALIAVASALVLGGAGLGTFFLLKDDAPAAATETTASPAPSTQPGEQQPQDEQTPVPAADNGGGAVDARYLLPTSAVFVPVPGELLPEELEGHELRLTDTSTDYRRSGKGELSNFSLDWARVKADKVGTILEYLDNQKEFGEVRCAQSAKSSVCIAEHPHHPDIWLKVRSFEGSPEQTVDFVRKVIELWK</sequence>
<protein>
    <submittedName>
        <fullName evidence="3">Uncharacterized protein</fullName>
    </submittedName>
</protein>
<feature type="compositionally biased region" description="Pro residues" evidence="1">
    <location>
        <begin position="1"/>
        <end position="12"/>
    </location>
</feature>
<proteinExistence type="predicted"/>
<feature type="region of interest" description="Disordered" evidence="1">
    <location>
        <begin position="121"/>
        <end position="155"/>
    </location>
</feature>
<dbReference type="InParanoid" id="A0A1Q5PTJ4"/>
<keyword evidence="2" id="KW-0812">Transmembrane</keyword>
<evidence type="ECO:0000313" key="4">
    <source>
        <dbReference type="Proteomes" id="UP000185612"/>
    </source>
</evidence>
<keyword evidence="2" id="KW-0472">Membrane</keyword>
<dbReference type="AlphaFoldDB" id="A0A1Q5PTJ4"/>
<dbReference type="EMBL" id="MQVS01000014">
    <property type="protein sequence ID" value="OKL50846.1"/>
    <property type="molecule type" value="Genomic_DNA"/>
</dbReference>
<keyword evidence="4" id="KW-1185">Reference proteome</keyword>
<dbReference type="Proteomes" id="UP000185612">
    <property type="component" value="Unassembled WGS sequence"/>
</dbReference>
<name>A0A1Q5PTJ4_9ACTO</name>
<accession>A0A1Q5PTJ4</accession>
<keyword evidence="2" id="KW-1133">Transmembrane helix</keyword>
<evidence type="ECO:0000313" key="3">
    <source>
        <dbReference type="EMBL" id="OKL50846.1"/>
    </source>
</evidence>
<dbReference type="RefSeq" id="WP_073826153.1">
    <property type="nucleotide sequence ID" value="NZ_MQVS01000014.1"/>
</dbReference>
<feature type="compositionally biased region" description="Low complexity" evidence="1">
    <location>
        <begin position="13"/>
        <end position="29"/>
    </location>
</feature>
<evidence type="ECO:0000256" key="2">
    <source>
        <dbReference type="SAM" id="Phobius"/>
    </source>
</evidence>
<feature type="compositionally biased region" description="Low complexity" evidence="1">
    <location>
        <begin position="121"/>
        <end position="134"/>
    </location>
</feature>
<feature type="region of interest" description="Disordered" evidence="1">
    <location>
        <begin position="1"/>
        <end position="79"/>
    </location>
</feature>
<dbReference type="STRING" id="52770.BSZ40_10455"/>
<reference evidence="4" key="1">
    <citation type="submission" date="2016-12" db="EMBL/GenBank/DDBJ databases">
        <authorList>
            <person name="Meng X."/>
        </authorList>
    </citation>
    <scope>NUCLEOTIDE SEQUENCE [LARGE SCALE GENOMIC DNA]</scope>
    <source>
        <strain evidence="4">DSM 20732</strain>
    </source>
</reference>
<evidence type="ECO:0000256" key="1">
    <source>
        <dbReference type="SAM" id="MobiDB-lite"/>
    </source>
</evidence>
<feature type="transmembrane region" description="Helical" evidence="2">
    <location>
        <begin position="91"/>
        <end position="113"/>
    </location>
</feature>
<comment type="caution">
    <text evidence="3">The sequence shown here is derived from an EMBL/GenBank/DDBJ whole genome shotgun (WGS) entry which is preliminary data.</text>
</comment>
<gene>
    <name evidence="3" type="ORF">BSZ40_10455</name>
</gene>